<dbReference type="InterPro" id="IPR011604">
    <property type="entry name" value="PDDEXK-like_dom_sf"/>
</dbReference>
<dbReference type="RefSeq" id="WP_087074153.1">
    <property type="nucleotide sequence ID" value="NZ_CP020809.1"/>
</dbReference>
<proteinExistence type="predicted"/>
<dbReference type="Proteomes" id="UP000195331">
    <property type="component" value="Chromosome"/>
</dbReference>
<accession>A0A1Y0BZ30</accession>
<evidence type="ECO:0000313" key="2">
    <source>
        <dbReference type="EMBL" id="ART68169.1"/>
    </source>
</evidence>
<protein>
    <recommendedName>
        <fullName evidence="1">Putative exodeoxyribonuclease 8 PDDEXK-like domain-containing protein</fullName>
    </recommendedName>
</protein>
<reference evidence="2 3" key="1">
    <citation type="submission" date="2017-04" db="EMBL/GenBank/DDBJ databases">
        <title>Whole Genome Sequence of 1,4-Dioxane Degrading Bacterium Mycobacterium dioxanotrophicus PH-06.</title>
        <authorList>
            <person name="He Y."/>
        </authorList>
    </citation>
    <scope>NUCLEOTIDE SEQUENCE [LARGE SCALE GENOMIC DNA]</scope>
    <source>
        <strain evidence="2 3">PH-06</strain>
    </source>
</reference>
<evidence type="ECO:0000313" key="3">
    <source>
        <dbReference type="Proteomes" id="UP000195331"/>
    </source>
</evidence>
<name>A0A1Y0BZ30_9MYCO</name>
<dbReference type="AlphaFoldDB" id="A0A1Y0BZ30"/>
<dbReference type="InterPro" id="IPR024432">
    <property type="entry name" value="Put_RecE_PDDEXK-like_dom"/>
</dbReference>
<dbReference type="KEGG" id="mdx:BTO20_05815"/>
<feature type="domain" description="Putative exodeoxyribonuclease 8 PDDEXK-like" evidence="1">
    <location>
        <begin position="27"/>
        <end position="270"/>
    </location>
</feature>
<keyword evidence="3" id="KW-1185">Reference proteome</keyword>
<gene>
    <name evidence="2" type="ORF">BTO20_05815</name>
</gene>
<dbReference type="EMBL" id="CP020809">
    <property type="protein sequence ID" value="ART68169.1"/>
    <property type="molecule type" value="Genomic_DNA"/>
</dbReference>
<sequence length="305" mass="33796">MTAATMKDGLHRVVPEEVYHADRGSLSVSGAKLLLPPSCPAKFRWAMDNERKPKKEWDFGHVAHHLILGKGAEFAVLDPAVHGLKADGTMSEKPTATTKWRNAAAEARERGQVPISLSDHSAAEMLAASVLQHPAAGPIFRDGDAEVSLYHTDPETGVQKRGRVDWLEPNGDIDDVKTSTTANPAELVRKFWTLSYFMQAAWYRDLVIALGIAENPRFRFVVVEKEPPFVVTVVEYDDQAIAEGQRLNREAIRLYAECQERGVWPGYSDDVVTISLPGWAAREAEAAVTQQEAEHLIAELEGIYQ</sequence>
<dbReference type="OrthoDB" id="3292504at2"/>
<organism evidence="2 3">
    <name type="scientific">Mycobacterium dioxanotrophicus</name>
    <dbReference type="NCBI Taxonomy" id="482462"/>
    <lineage>
        <taxon>Bacteria</taxon>
        <taxon>Bacillati</taxon>
        <taxon>Actinomycetota</taxon>
        <taxon>Actinomycetes</taxon>
        <taxon>Mycobacteriales</taxon>
        <taxon>Mycobacteriaceae</taxon>
        <taxon>Mycobacterium</taxon>
    </lineage>
</organism>
<dbReference type="Gene3D" id="3.90.320.10">
    <property type="match status" value="1"/>
</dbReference>
<evidence type="ECO:0000259" key="1">
    <source>
        <dbReference type="Pfam" id="PF12684"/>
    </source>
</evidence>
<dbReference type="Pfam" id="PF12684">
    <property type="entry name" value="DUF3799"/>
    <property type="match status" value="1"/>
</dbReference>